<sequence>ISSGNSATLTNFSDPSVLICSSEPDGPGNTWLVENNEVGVLRIKFDYELTPTAIGLKNTNYQGRGTKTFRLISIPNNDIITLSYTNSTNGTTFTCSDSCPLGPSNTDYQIFNFVFPSTMRAIQILILESYGEGGGLHGIQLYQSDIIVRAISNYGFPTCSNSSFYPNVTTIGNWTSELLPGIWDIVLITTIPADEIANSTTKLIMKPYVPQPGYYNVTLRSPSCISLGCDSVIPIDVNVTVSPGVSSVVTISQNSSLDFDTFYTLYSGYILGTSTTFQPIVEITASKSAVAPSDGSDAIIYVDYIQCVKIDNRSSLNGLLQYSPQTATVQASWYGFNDFLGPNAIINDIIVLSPTTIVIGGSFNNVSFSNIVLYDGIKFTPLINSGLNGRVNTMALVDKDLFVGGLFNNLSNGTLPGLNNIARYNLNENRWYSISGGVNGEVNRIAFVNNGTPQIHVAGKFNTLINPQSSTQNTIIGNATFGYSMWDNMLGNWVNTAYVEGTIGDIVAYNIPSSQNGPLTFWGGRMNSTQSTMSFGGGLITKSGYNSLPLFPQTMNGITSDFIINSAVQSNDTKSNKTFTVIGGKFQINDIVNVAILDNNRWRGMSPSSFRGEVKVVVLRNNILYVGSELDGIDGSAFAVYNLDSDITYAQTLTANDKIVKVNAIKYRIGTDDYIVAGKFDKAGQSSCSSICSWNSISGQWKTLNPALSGEIVSMDFVGTSQSQNFLIVVGNMTIGNNGLVYVAEYDFSKNTWKEQGTQGNGDTQLPGPPTVVINYFLASNQQYFVSGSVYNTGEAYIRKWDGSKYINVNPQLLPGSVINQMSLVPASSSHSKNDILDPQWLLLISGTLKLKDYGDVSAALFDGNTIYPFLLTSSRGKPGHILSLFTTIIPELLGLAKFLPVPIVILISAAIAFFIVFLIVAAGLAYDFRRQRKAKGSLKASPRNSGKEAMREGELFATINSIIAQHSDPRQSVTSSNMRNSAALSDEKSHDFMGGAGVAALTTSELEPKSAMRDISAADKAMITRDFLANHPEARQYYARYPFIAKEEGELNLNVGDSIYVVDTSEDVWWLGWKYDDETGRFVQGIFPSNYVVEDPSTTSG</sequence>
<feature type="non-terminal residue" evidence="1">
    <location>
        <position position="1102"/>
    </location>
</feature>
<accession>A0ACA9NLJ9</accession>
<proteinExistence type="predicted"/>
<reference evidence="1" key="1">
    <citation type="submission" date="2021-06" db="EMBL/GenBank/DDBJ databases">
        <authorList>
            <person name="Kallberg Y."/>
            <person name="Tangrot J."/>
            <person name="Rosling A."/>
        </authorList>
    </citation>
    <scope>NUCLEOTIDE SEQUENCE</scope>
    <source>
        <strain evidence="1">MA461A</strain>
    </source>
</reference>
<feature type="non-terminal residue" evidence="1">
    <location>
        <position position="1"/>
    </location>
</feature>
<protein>
    <submittedName>
        <fullName evidence="1">5701_t:CDS:1</fullName>
    </submittedName>
</protein>
<keyword evidence="2" id="KW-1185">Reference proteome</keyword>
<evidence type="ECO:0000313" key="1">
    <source>
        <dbReference type="EMBL" id="CAG8662859.1"/>
    </source>
</evidence>
<dbReference type="EMBL" id="CAJVQC010015018">
    <property type="protein sequence ID" value="CAG8662859.1"/>
    <property type="molecule type" value="Genomic_DNA"/>
</dbReference>
<evidence type="ECO:0000313" key="2">
    <source>
        <dbReference type="Proteomes" id="UP000789920"/>
    </source>
</evidence>
<organism evidence="1 2">
    <name type="scientific">Racocetra persica</name>
    <dbReference type="NCBI Taxonomy" id="160502"/>
    <lineage>
        <taxon>Eukaryota</taxon>
        <taxon>Fungi</taxon>
        <taxon>Fungi incertae sedis</taxon>
        <taxon>Mucoromycota</taxon>
        <taxon>Glomeromycotina</taxon>
        <taxon>Glomeromycetes</taxon>
        <taxon>Diversisporales</taxon>
        <taxon>Gigasporaceae</taxon>
        <taxon>Racocetra</taxon>
    </lineage>
</organism>
<comment type="caution">
    <text evidence="1">The sequence shown here is derived from an EMBL/GenBank/DDBJ whole genome shotgun (WGS) entry which is preliminary data.</text>
</comment>
<gene>
    <name evidence="1" type="ORF">RPERSI_LOCUS8346</name>
</gene>
<dbReference type="Proteomes" id="UP000789920">
    <property type="component" value="Unassembled WGS sequence"/>
</dbReference>
<name>A0ACA9NLJ9_9GLOM</name>